<comment type="subcellular location">
    <subcellularLocation>
        <location evidence="1">Secreted</location>
    </subcellularLocation>
</comment>
<dbReference type="PRINTS" id="PR01624">
    <property type="entry name" value="GHRELIN"/>
</dbReference>
<dbReference type="GO" id="GO:0031768">
    <property type="term" value="F:ghrelin receptor binding"/>
    <property type="evidence" value="ECO:0007669"/>
    <property type="project" value="TreeGrafter"/>
</dbReference>
<dbReference type="GO" id="GO:0050728">
    <property type="term" value="P:negative regulation of inflammatory response"/>
    <property type="evidence" value="ECO:0007669"/>
    <property type="project" value="TreeGrafter"/>
</dbReference>
<proteinExistence type="inferred from homology"/>
<evidence type="ECO:0000256" key="2">
    <source>
        <dbReference type="ARBA" id="ARBA00006473"/>
    </source>
</evidence>
<evidence type="ECO:0000256" key="1">
    <source>
        <dbReference type="ARBA" id="ARBA00004613"/>
    </source>
</evidence>
<dbReference type="GO" id="GO:0016608">
    <property type="term" value="F:growth hormone-releasing hormone activity"/>
    <property type="evidence" value="ECO:0007669"/>
    <property type="project" value="InterPro"/>
</dbReference>
<organism evidence="17 18">
    <name type="scientific">Turnix velox</name>
    <name type="common">Little buttonquail</name>
    <dbReference type="NCBI Taxonomy" id="2529409"/>
    <lineage>
        <taxon>Eukaryota</taxon>
        <taxon>Metazoa</taxon>
        <taxon>Chordata</taxon>
        <taxon>Craniata</taxon>
        <taxon>Vertebrata</taxon>
        <taxon>Euteleostomi</taxon>
        <taxon>Archelosauria</taxon>
        <taxon>Archosauria</taxon>
        <taxon>Dinosauria</taxon>
        <taxon>Saurischia</taxon>
        <taxon>Theropoda</taxon>
        <taxon>Coelurosauria</taxon>
        <taxon>Aves</taxon>
        <taxon>Neognathae</taxon>
        <taxon>Neoaves</taxon>
        <taxon>Charadriiformes</taxon>
        <taxon>Turnicidae</taxon>
        <taxon>Turnix</taxon>
    </lineage>
</organism>
<evidence type="ECO:0000259" key="16">
    <source>
        <dbReference type="Pfam" id="PF04644"/>
    </source>
</evidence>
<feature type="chain" id="PRO_5029796416" description="Appetite-regulating hormone" evidence="14">
    <location>
        <begin position="24"/>
        <end position="98"/>
    </location>
</feature>
<evidence type="ECO:0000256" key="3">
    <source>
        <dbReference type="ARBA" id="ARBA00021118"/>
    </source>
</evidence>
<feature type="domain" description="Motilin/ghrelin-associated peptide" evidence="15">
    <location>
        <begin position="58"/>
        <end position="98"/>
    </location>
</feature>
<dbReference type="GO" id="GO:0032095">
    <property type="term" value="P:regulation of response to food"/>
    <property type="evidence" value="ECO:0007669"/>
    <property type="project" value="TreeGrafter"/>
</dbReference>
<evidence type="ECO:0000256" key="9">
    <source>
        <dbReference type="ARBA" id="ARBA00025531"/>
    </source>
</evidence>
<dbReference type="PANTHER" id="PTHR14122">
    <property type="entry name" value="GHRELIN PRECURSOR"/>
    <property type="match status" value="1"/>
</dbReference>
<feature type="domain" description="Motilin/ghrelin" evidence="16">
    <location>
        <begin position="24"/>
        <end position="51"/>
    </location>
</feature>
<dbReference type="Pfam" id="PF04644">
    <property type="entry name" value="Motilin_ghrelin"/>
    <property type="match status" value="1"/>
</dbReference>
<feature type="region of interest" description="Disordered" evidence="13">
    <location>
        <begin position="33"/>
        <end position="64"/>
    </location>
</feature>
<evidence type="ECO:0000259" key="15">
    <source>
        <dbReference type="Pfam" id="PF04643"/>
    </source>
</evidence>
<evidence type="ECO:0000313" key="17">
    <source>
        <dbReference type="EMBL" id="NXU56802.1"/>
    </source>
</evidence>
<keyword evidence="4" id="KW-0964">Secreted</keyword>
<evidence type="ECO:0000256" key="8">
    <source>
        <dbReference type="ARBA" id="ARBA00023288"/>
    </source>
</evidence>
<evidence type="ECO:0000256" key="4">
    <source>
        <dbReference type="ARBA" id="ARBA00022525"/>
    </source>
</evidence>
<dbReference type="InterPro" id="IPR006737">
    <property type="entry name" value="Motilin_assoc"/>
</dbReference>
<keyword evidence="6 14" id="KW-0732">Signal</keyword>
<evidence type="ECO:0000256" key="6">
    <source>
        <dbReference type="ARBA" id="ARBA00022729"/>
    </source>
</evidence>
<evidence type="ECO:0000256" key="14">
    <source>
        <dbReference type="SAM" id="SignalP"/>
    </source>
</evidence>
<evidence type="ECO:0000256" key="7">
    <source>
        <dbReference type="ARBA" id="ARBA00022815"/>
    </source>
</evidence>
<dbReference type="GO" id="GO:0001696">
    <property type="term" value="P:gastric acid secretion"/>
    <property type="evidence" value="ECO:0007669"/>
    <property type="project" value="TreeGrafter"/>
</dbReference>
<name>A0A7L3LSR2_9CHAR</name>
<keyword evidence="18" id="KW-1185">Reference proteome</keyword>
<protein>
    <recommendedName>
        <fullName evidence="3">Appetite-regulating hormone</fullName>
    </recommendedName>
    <alternativeName>
        <fullName evidence="10">Growth hormone secretagogue</fullName>
    </alternativeName>
    <alternativeName>
        <fullName evidence="11">Growth hormone-releasing peptide</fullName>
    </alternativeName>
    <alternativeName>
        <fullName evidence="12">Motilin-related peptide</fullName>
    </alternativeName>
</protein>
<evidence type="ECO:0000313" key="18">
    <source>
        <dbReference type="Proteomes" id="UP000582182"/>
    </source>
</evidence>
<dbReference type="InterPro" id="IPR006738">
    <property type="entry name" value="Motilin_ghrelin"/>
</dbReference>
<evidence type="ECO:0000256" key="11">
    <source>
        <dbReference type="ARBA" id="ARBA00030507"/>
    </source>
</evidence>
<feature type="non-terminal residue" evidence="17">
    <location>
        <position position="98"/>
    </location>
</feature>
<keyword evidence="8" id="KW-0449">Lipoprotein</keyword>
<keyword evidence="7" id="KW-0027">Amidation</keyword>
<dbReference type="Pfam" id="PF04643">
    <property type="entry name" value="Motilin_assoc"/>
    <property type="match status" value="1"/>
</dbReference>
<evidence type="ECO:0000256" key="10">
    <source>
        <dbReference type="ARBA" id="ARBA00030480"/>
    </source>
</evidence>
<dbReference type="PANTHER" id="PTHR14122:SF1">
    <property type="entry name" value="APPETITE-REGULATING HORMONE"/>
    <property type="match status" value="1"/>
</dbReference>
<evidence type="ECO:0000256" key="5">
    <source>
        <dbReference type="ARBA" id="ARBA00022702"/>
    </source>
</evidence>
<keyword evidence="5" id="KW-0372">Hormone</keyword>
<feature type="non-terminal residue" evidence="17">
    <location>
        <position position="1"/>
    </location>
</feature>
<accession>A0A7L3LSR2</accession>
<dbReference type="EMBL" id="VZTY01027496">
    <property type="protein sequence ID" value="NXU56802.1"/>
    <property type="molecule type" value="Genomic_DNA"/>
</dbReference>
<dbReference type="AlphaFoldDB" id="A0A7L3LSR2"/>
<gene>
    <name evidence="17" type="primary">Ghrl</name>
    <name evidence="17" type="ORF">TURVEL_R12970</name>
</gene>
<evidence type="ECO:0000256" key="12">
    <source>
        <dbReference type="ARBA" id="ARBA00031102"/>
    </source>
</evidence>
<dbReference type="InterPro" id="IPR005441">
    <property type="entry name" value="Preproghrelin"/>
</dbReference>
<evidence type="ECO:0000256" key="13">
    <source>
        <dbReference type="SAM" id="MobiDB-lite"/>
    </source>
</evidence>
<comment type="similarity">
    <text evidence="2">Belongs to the motilin family.</text>
</comment>
<dbReference type="GO" id="GO:0060124">
    <property type="term" value="P:positive regulation of growth hormone secretion"/>
    <property type="evidence" value="ECO:0007669"/>
    <property type="project" value="TreeGrafter"/>
</dbReference>
<comment type="function">
    <text evidence="9">Ghrelin is the ligand for growth hormone secretagogue receptor type 1 (GHSR). Induces the release of growth hormone from the pituitary. Has an appetite-stimulating effect, induces adiposity and stimulates gastric acid secretion. Involved in growth regulation.</text>
</comment>
<feature type="signal peptide" evidence="14">
    <location>
        <begin position="1"/>
        <end position="23"/>
    </location>
</feature>
<dbReference type="Proteomes" id="UP000582182">
    <property type="component" value="Unassembled WGS sequence"/>
</dbReference>
<reference evidence="17 18" key="1">
    <citation type="submission" date="2019-09" db="EMBL/GenBank/DDBJ databases">
        <title>Bird 10,000 Genomes (B10K) Project - Family phase.</title>
        <authorList>
            <person name="Zhang G."/>
        </authorList>
    </citation>
    <scope>NUCLEOTIDE SEQUENCE [LARGE SCALE GENOMIC DNA]</scope>
    <source>
        <strain evidence="17">B10K-DU-029-46</strain>
    </source>
</reference>
<sequence length="98" mass="11154">MFLRRTLLGIILYSILCTEMTLAGSSFLSPEYKRVQQQRAPNPPPAQLQRRGADSIWDTGKEGAEDGSNIEIKLNVPFEIGVKLTEEEDQEYRQVLEK</sequence>
<dbReference type="OrthoDB" id="9896247at2759"/>
<comment type="caution">
    <text evidence="17">The sequence shown here is derived from an EMBL/GenBank/DDBJ whole genome shotgun (WGS) entry which is preliminary data.</text>
</comment>
<dbReference type="GO" id="GO:0005615">
    <property type="term" value="C:extracellular space"/>
    <property type="evidence" value="ECO:0007669"/>
    <property type="project" value="TreeGrafter"/>
</dbReference>